<dbReference type="Proteomes" id="UP000003586">
    <property type="component" value="Chromosome"/>
</dbReference>
<evidence type="ECO:0000313" key="1">
    <source>
        <dbReference type="EMBL" id="AHF17149.1"/>
    </source>
</evidence>
<organism evidence="1 2">
    <name type="scientific">Niabella soli DSM 19437</name>
    <dbReference type="NCBI Taxonomy" id="929713"/>
    <lineage>
        <taxon>Bacteria</taxon>
        <taxon>Pseudomonadati</taxon>
        <taxon>Bacteroidota</taxon>
        <taxon>Chitinophagia</taxon>
        <taxon>Chitinophagales</taxon>
        <taxon>Chitinophagaceae</taxon>
        <taxon>Niabella</taxon>
    </lineage>
</organism>
<dbReference type="KEGG" id="nso:NIASO_02470"/>
<dbReference type="AlphaFoldDB" id="W0F6R6"/>
<proteinExistence type="predicted"/>
<dbReference type="HOGENOM" id="CLU_3366059_0_0_10"/>
<protein>
    <submittedName>
        <fullName evidence="1">Uncharacterized protein</fullName>
    </submittedName>
</protein>
<dbReference type="EMBL" id="CP007035">
    <property type="protein sequence ID" value="AHF17149.1"/>
    <property type="molecule type" value="Genomic_DNA"/>
</dbReference>
<reference evidence="1 2" key="1">
    <citation type="submission" date="2013-12" db="EMBL/GenBank/DDBJ databases">
        <authorList>
            <consortium name="DOE Joint Genome Institute"/>
            <person name="Eisen J."/>
            <person name="Huntemann M."/>
            <person name="Han J."/>
            <person name="Chen A."/>
            <person name="Kyrpides N."/>
            <person name="Mavromatis K."/>
            <person name="Markowitz V."/>
            <person name="Palaniappan K."/>
            <person name="Ivanova N."/>
            <person name="Schaumberg A."/>
            <person name="Pati A."/>
            <person name="Liolios K."/>
            <person name="Nordberg H.P."/>
            <person name="Cantor M.N."/>
            <person name="Hua S.X."/>
            <person name="Woyke T."/>
        </authorList>
    </citation>
    <scope>NUCLEOTIDE SEQUENCE [LARGE SCALE GENOMIC DNA]</scope>
    <source>
        <strain evidence="2">DSM 19437</strain>
    </source>
</reference>
<accession>W0F6R6</accession>
<dbReference type="STRING" id="929713.NIASO_02470"/>
<keyword evidence="2" id="KW-1185">Reference proteome</keyword>
<sequence>MLLNNIFLFFLFDGIMGSKNNPYQRPGNFFPIRVG</sequence>
<evidence type="ECO:0000313" key="2">
    <source>
        <dbReference type="Proteomes" id="UP000003586"/>
    </source>
</evidence>
<name>W0F6R6_9BACT</name>
<gene>
    <name evidence="1" type="ORF">NIASO_02470</name>
</gene>